<feature type="region of interest" description="Disordered" evidence="1">
    <location>
        <begin position="57"/>
        <end position="94"/>
    </location>
</feature>
<dbReference type="AlphaFoldDB" id="A0A6J4N7F1"/>
<evidence type="ECO:0000256" key="2">
    <source>
        <dbReference type="SAM" id="Phobius"/>
    </source>
</evidence>
<protein>
    <submittedName>
        <fullName evidence="3">Uncharacterized protein</fullName>
    </submittedName>
</protein>
<feature type="transmembrane region" description="Helical" evidence="2">
    <location>
        <begin position="28"/>
        <end position="47"/>
    </location>
</feature>
<accession>A0A6J4N7F1</accession>
<evidence type="ECO:0000256" key="1">
    <source>
        <dbReference type="SAM" id="MobiDB-lite"/>
    </source>
</evidence>
<evidence type="ECO:0000313" key="3">
    <source>
        <dbReference type="EMBL" id="CAA9380374.1"/>
    </source>
</evidence>
<name>A0A6J4N7F1_9ACTN</name>
<keyword evidence="2" id="KW-0812">Transmembrane</keyword>
<feature type="compositionally biased region" description="Low complexity" evidence="1">
    <location>
        <begin position="60"/>
        <end position="77"/>
    </location>
</feature>
<proteinExistence type="predicted"/>
<gene>
    <name evidence="3" type="ORF">AVDCRST_MAG75-898</name>
</gene>
<keyword evidence="2" id="KW-1133">Transmembrane helix</keyword>
<keyword evidence="2" id="KW-0472">Membrane</keyword>
<organism evidence="3">
    <name type="scientific">uncultured Propionibacteriaceae bacterium</name>
    <dbReference type="NCBI Taxonomy" id="257457"/>
    <lineage>
        <taxon>Bacteria</taxon>
        <taxon>Bacillati</taxon>
        <taxon>Actinomycetota</taxon>
        <taxon>Actinomycetes</taxon>
        <taxon>Propionibacteriales</taxon>
        <taxon>Propionibacteriaceae</taxon>
        <taxon>environmental samples</taxon>
    </lineage>
</organism>
<dbReference type="EMBL" id="CADCUO010000059">
    <property type="protein sequence ID" value="CAA9380374.1"/>
    <property type="molecule type" value="Genomic_DNA"/>
</dbReference>
<reference evidence="3" key="1">
    <citation type="submission" date="2020-02" db="EMBL/GenBank/DDBJ databases">
        <authorList>
            <person name="Meier V. D."/>
        </authorList>
    </citation>
    <scope>NUCLEOTIDE SEQUENCE</scope>
    <source>
        <strain evidence="3">AVDCRST_MAG75</strain>
    </source>
</reference>
<feature type="region of interest" description="Disordered" evidence="1">
    <location>
        <begin position="1"/>
        <end position="24"/>
    </location>
</feature>
<sequence length="200" mass="20386">MNGPLDGPRMTYGGPDGQPARQGKSAPWTPILLVACLLLAVAIVVLAGRAGQTDLAAGRANASPTSTATPSPANATPQRPSPSVRPEPAGGDAATVARAPVGADEAANQFVKAWVDGNRRTRVPALEKVATPALVDQIGNTDPAKLPAARPRGRAAPVDVSAYAAEYQQRLSDGSAIRIGLVADPDAGYGWLVDSVTPKA</sequence>